<dbReference type="WBParaSite" id="SSTP_0000628400.1">
    <property type="protein sequence ID" value="SSTP_0000628400.1"/>
    <property type="gene ID" value="SSTP_0000628400"/>
</dbReference>
<evidence type="ECO:0000313" key="2">
    <source>
        <dbReference type="WBParaSite" id="SSTP_0000628400.1"/>
    </source>
</evidence>
<keyword evidence="1" id="KW-1185">Reference proteome</keyword>
<sequence length="202" mass="23324">MSPNNLNEDDLNNLPNEKYIENVEDQNSDSDGWVPTDFEIQIVGRSNQTYSLDDNLEEDVNNFSCTDNESESSWPDTDEEYSNKINEESYEGYTSIPLIIEENNSLDTENEVVTDKINTTDFHTTNILLNNVLESVKRETESVHLSSKDFDYTPVDKKEFTLDDEVILKIKDVMKKIKITPPPWADKINDEKFSEIVKDIIK</sequence>
<accession>A0A0K0E9V2</accession>
<name>A0A0K0E9V2_STRER</name>
<dbReference type="AlphaFoldDB" id="A0A0K0E9V2"/>
<dbReference type="Proteomes" id="UP000035681">
    <property type="component" value="Unplaced"/>
</dbReference>
<reference evidence="2" key="1">
    <citation type="submission" date="2015-08" db="UniProtKB">
        <authorList>
            <consortium name="WormBaseParasite"/>
        </authorList>
    </citation>
    <scope>IDENTIFICATION</scope>
</reference>
<organism evidence="2">
    <name type="scientific">Strongyloides stercoralis</name>
    <name type="common">Threadworm</name>
    <dbReference type="NCBI Taxonomy" id="6248"/>
    <lineage>
        <taxon>Eukaryota</taxon>
        <taxon>Metazoa</taxon>
        <taxon>Ecdysozoa</taxon>
        <taxon>Nematoda</taxon>
        <taxon>Chromadorea</taxon>
        <taxon>Rhabditida</taxon>
        <taxon>Tylenchina</taxon>
        <taxon>Panagrolaimomorpha</taxon>
        <taxon>Strongyloidoidea</taxon>
        <taxon>Strongyloididae</taxon>
        <taxon>Strongyloides</taxon>
    </lineage>
</organism>
<evidence type="ECO:0000313" key="1">
    <source>
        <dbReference type="Proteomes" id="UP000035681"/>
    </source>
</evidence>
<dbReference type="WBParaSite" id="TCONS_00003605.p1">
    <property type="protein sequence ID" value="TCONS_00003605.p1"/>
    <property type="gene ID" value="XLOC_003337"/>
</dbReference>
<proteinExistence type="predicted"/>
<protein>
    <submittedName>
        <fullName evidence="2">Male-enhanced antigen 1</fullName>
    </submittedName>
</protein>